<sequence length="76" mass="8698">MGRKDHLMRRLSEVRSRAEQAHLSIVVHGHEADKLRAAGLDASESYRRMKAAENAEQKLLKEMTWILDQLDSLEIG</sequence>
<proteinExistence type="predicted"/>
<protein>
    <submittedName>
        <fullName evidence="1">Uncharacterized protein</fullName>
    </submittedName>
</protein>
<dbReference type="EMBL" id="JAENHL010000006">
    <property type="protein sequence ID" value="MBK1866422.1"/>
    <property type="molecule type" value="Genomic_DNA"/>
</dbReference>
<reference evidence="1" key="1">
    <citation type="submission" date="2021-01" db="EMBL/GenBank/DDBJ databases">
        <authorList>
            <person name="Sun Q."/>
        </authorList>
    </citation>
    <scope>NUCLEOTIDE SEQUENCE</scope>
    <source>
        <strain evidence="1">YIM B02566</strain>
    </source>
</reference>
<gene>
    <name evidence="1" type="ORF">JHL16_08675</name>
</gene>
<keyword evidence="2" id="KW-1185">Reference proteome</keyword>
<evidence type="ECO:0000313" key="1">
    <source>
        <dbReference type="EMBL" id="MBK1866422.1"/>
    </source>
</evidence>
<dbReference type="Proteomes" id="UP000616151">
    <property type="component" value="Unassembled WGS sequence"/>
</dbReference>
<name>A0ACC5R1E4_9HYPH</name>
<evidence type="ECO:0000313" key="2">
    <source>
        <dbReference type="Proteomes" id="UP000616151"/>
    </source>
</evidence>
<comment type="caution">
    <text evidence="1">The sequence shown here is derived from an EMBL/GenBank/DDBJ whole genome shotgun (WGS) entry which is preliminary data.</text>
</comment>
<organism evidence="1 2">
    <name type="scientific">Taklimakanibacter albus</name>
    <dbReference type="NCBI Taxonomy" id="2800327"/>
    <lineage>
        <taxon>Bacteria</taxon>
        <taxon>Pseudomonadati</taxon>
        <taxon>Pseudomonadota</taxon>
        <taxon>Alphaproteobacteria</taxon>
        <taxon>Hyphomicrobiales</taxon>
        <taxon>Aestuariivirgaceae</taxon>
        <taxon>Taklimakanibacter</taxon>
    </lineage>
</organism>
<accession>A0ACC5R1E4</accession>